<comment type="similarity">
    <text evidence="1">Belongs to the PDE6D/unc-119 family.</text>
</comment>
<proteinExistence type="inferred from homology"/>
<dbReference type="InterPro" id="IPR014756">
    <property type="entry name" value="Ig_E-set"/>
</dbReference>
<evidence type="ECO:0000259" key="2">
    <source>
        <dbReference type="Pfam" id="PF05351"/>
    </source>
</evidence>
<protein>
    <submittedName>
        <fullName evidence="3">Retinal rod rhodopsin-sensitive cGMP 3,5-cyclic phosphodiesterase subunit delta</fullName>
    </submittedName>
</protein>
<reference evidence="4" key="1">
    <citation type="journal article" date="2006" name="PLoS Biol.">
        <title>Macronuclear genome sequence of the ciliate Tetrahymena thermophila, a model eukaryote.</title>
        <authorList>
            <person name="Eisen J.A."/>
            <person name="Coyne R.S."/>
            <person name="Wu M."/>
            <person name="Wu D."/>
            <person name="Thiagarajan M."/>
            <person name="Wortman J.R."/>
            <person name="Badger J.H."/>
            <person name="Ren Q."/>
            <person name="Amedeo P."/>
            <person name="Jones K.M."/>
            <person name="Tallon L.J."/>
            <person name="Delcher A.L."/>
            <person name="Salzberg S.L."/>
            <person name="Silva J.C."/>
            <person name="Haas B.J."/>
            <person name="Majoros W.H."/>
            <person name="Farzad M."/>
            <person name="Carlton J.M."/>
            <person name="Smith R.K. Jr."/>
            <person name="Garg J."/>
            <person name="Pearlman R.E."/>
            <person name="Karrer K.M."/>
            <person name="Sun L."/>
            <person name="Manning G."/>
            <person name="Elde N.C."/>
            <person name="Turkewitz A.P."/>
            <person name="Asai D.J."/>
            <person name="Wilkes D.E."/>
            <person name="Wang Y."/>
            <person name="Cai H."/>
            <person name="Collins K."/>
            <person name="Stewart B.A."/>
            <person name="Lee S.R."/>
            <person name="Wilamowska K."/>
            <person name="Weinberg Z."/>
            <person name="Ruzzo W.L."/>
            <person name="Wloga D."/>
            <person name="Gaertig J."/>
            <person name="Frankel J."/>
            <person name="Tsao C.-C."/>
            <person name="Gorovsky M.A."/>
            <person name="Keeling P.J."/>
            <person name="Waller R.F."/>
            <person name="Patron N.J."/>
            <person name="Cherry J.M."/>
            <person name="Stover N.A."/>
            <person name="Krieger C.J."/>
            <person name="del Toro C."/>
            <person name="Ryder H.F."/>
            <person name="Williamson S.C."/>
            <person name="Barbeau R.A."/>
            <person name="Hamilton E.P."/>
            <person name="Orias E."/>
        </authorList>
    </citation>
    <scope>NUCLEOTIDE SEQUENCE [LARGE SCALE GENOMIC DNA]</scope>
    <source>
        <strain evidence="4">SB210</strain>
    </source>
</reference>
<dbReference type="RefSeq" id="XP_001007775.2">
    <property type="nucleotide sequence ID" value="XM_001007775.2"/>
</dbReference>
<dbReference type="InterPro" id="IPR037036">
    <property type="entry name" value="PDED_dom_sf"/>
</dbReference>
<dbReference type="PANTHER" id="PTHR12976:SF0">
    <property type="entry name" value="RETINAL ROD RHODOPSIN-SENSITIVE CGMP 3',5'-CYCLIC PHOSPHODIESTERASE SUBUNIT DELTA"/>
    <property type="match status" value="1"/>
</dbReference>
<evidence type="ECO:0000313" key="4">
    <source>
        <dbReference type="Proteomes" id="UP000009168"/>
    </source>
</evidence>
<dbReference type="eggNOG" id="KOG4038">
    <property type="taxonomic scope" value="Eukaryota"/>
</dbReference>
<dbReference type="Gene3D" id="2.70.50.40">
    <property type="entry name" value="GMP phosphodiesterase, delta subunit"/>
    <property type="match status" value="1"/>
</dbReference>
<keyword evidence="4" id="KW-1185">Reference proteome</keyword>
<organism evidence="3 4">
    <name type="scientific">Tetrahymena thermophila (strain SB210)</name>
    <dbReference type="NCBI Taxonomy" id="312017"/>
    <lineage>
        <taxon>Eukaryota</taxon>
        <taxon>Sar</taxon>
        <taxon>Alveolata</taxon>
        <taxon>Ciliophora</taxon>
        <taxon>Intramacronucleata</taxon>
        <taxon>Oligohymenophorea</taxon>
        <taxon>Hymenostomatida</taxon>
        <taxon>Tetrahymenina</taxon>
        <taxon>Tetrahymenidae</taxon>
        <taxon>Tetrahymena</taxon>
    </lineage>
</organism>
<dbReference type="InParanoid" id="I7M6Z3"/>
<dbReference type="Proteomes" id="UP000009168">
    <property type="component" value="Unassembled WGS sequence"/>
</dbReference>
<dbReference type="KEGG" id="tet:TTHERM_00069370"/>
<evidence type="ECO:0000313" key="3">
    <source>
        <dbReference type="EMBL" id="EAR87530.2"/>
    </source>
</evidence>
<name>I7M6Z3_TETTS</name>
<gene>
    <name evidence="3" type="ORF">TTHERM_00069370</name>
</gene>
<dbReference type="AlphaFoldDB" id="I7M6Z3"/>
<dbReference type="OrthoDB" id="10248777at2759"/>
<dbReference type="GeneID" id="7829029"/>
<sequence length="152" mass="17232">MVKQTVKVDPQLIKQGFQINELTMGDADTGNKLWVCQDSQQLINSEKEIQANIPKEILQCKSVSRDINFSSAHTIKKLSLKQIFSLNGQPIEQFSFDFGFVIPGSTNNWQSIIQASEEMIPVEILSGNLVVETKFYDEDNLICSINVRIFYV</sequence>
<accession>I7M6Z3</accession>
<dbReference type="STRING" id="312017.I7M6Z3"/>
<dbReference type="GO" id="GO:0005737">
    <property type="term" value="C:cytoplasm"/>
    <property type="evidence" value="ECO:0007669"/>
    <property type="project" value="TreeGrafter"/>
</dbReference>
<feature type="domain" description="GMP phosphodiesterase delta subunit" evidence="2">
    <location>
        <begin position="13"/>
        <end position="151"/>
    </location>
</feature>
<dbReference type="EMBL" id="GG662853">
    <property type="protein sequence ID" value="EAR87530.2"/>
    <property type="molecule type" value="Genomic_DNA"/>
</dbReference>
<dbReference type="Pfam" id="PF05351">
    <property type="entry name" value="GMP_PDE_delta"/>
    <property type="match status" value="1"/>
</dbReference>
<dbReference type="InterPro" id="IPR008015">
    <property type="entry name" value="PDED_dom"/>
</dbReference>
<evidence type="ECO:0000256" key="1">
    <source>
        <dbReference type="ARBA" id="ARBA00008102"/>
    </source>
</evidence>
<dbReference type="PANTHER" id="PTHR12976">
    <property type="entry name" value="RETINAL ROD RHODOPSIN-SENSITIVE CGMP 3',5'-CYCLIC PHOSPHODIESTERASE DELTA-SUBUNIT"/>
    <property type="match status" value="1"/>
</dbReference>
<dbReference type="SUPFAM" id="SSF81296">
    <property type="entry name" value="E set domains"/>
    <property type="match status" value="1"/>
</dbReference>